<dbReference type="InterPro" id="IPR012337">
    <property type="entry name" value="RNaseH-like_sf"/>
</dbReference>
<keyword evidence="4" id="KW-0378">Hydrolase</keyword>
<evidence type="ECO:0000259" key="9">
    <source>
        <dbReference type="PROSITE" id="PS50157"/>
    </source>
</evidence>
<evidence type="ECO:0000313" key="10">
    <source>
        <dbReference type="EMBL" id="PSN63583.1"/>
    </source>
</evidence>
<keyword evidence="6" id="KW-0539">Nucleus</keyword>
<dbReference type="PROSITE" id="PS00028">
    <property type="entry name" value="ZINC_FINGER_C2H2_1"/>
    <property type="match status" value="2"/>
</dbReference>
<dbReference type="PANTHER" id="PTHR12801:SF115">
    <property type="entry name" value="FI18136P1-RELATED"/>
    <property type="match status" value="1"/>
</dbReference>
<proteinExistence type="inferred from homology"/>
<dbReference type="InterPro" id="IPR036236">
    <property type="entry name" value="Znf_C2H2_sf"/>
</dbReference>
<evidence type="ECO:0000256" key="1">
    <source>
        <dbReference type="ARBA" id="ARBA00004123"/>
    </source>
</evidence>
<evidence type="ECO:0000313" key="11">
    <source>
        <dbReference type="Proteomes" id="UP000240883"/>
    </source>
</evidence>
<feature type="domain" description="C2H2-type" evidence="9">
    <location>
        <begin position="7"/>
        <end position="34"/>
    </location>
</feature>
<keyword evidence="5" id="KW-0269">Exonuclease</keyword>
<evidence type="ECO:0000256" key="8">
    <source>
        <dbReference type="SAM" id="MobiDB-lite"/>
    </source>
</evidence>
<dbReference type="PROSITE" id="PS50157">
    <property type="entry name" value="ZINC_FINGER_C2H2_2"/>
    <property type="match status" value="1"/>
</dbReference>
<dbReference type="GO" id="GO:0004527">
    <property type="term" value="F:exonuclease activity"/>
    <property type="evidence" value="ECO:0007669"/>
    <property type="project" value="UniProtKB-KW"/>
</dbReference>
<evidence type="ECO:0000256" key="2">
    <source>
        <dbReference type="ARBA" id="ARBA00006357"/>
    </source>
</evidence>
<keyword evidence="11" id="KW-1185">Reference proteome</keyword>
<dbReference type="GO" id="GO:0003676">
    <property type="term" value="F:nucleic acid binding"/>
    <property type="evidence" value="ECO:0007669"/>
    <property type="project" value="InterPro"/>
</dbReference>
<feature type="compositionally biased region" description="Low complexity" evidence="8">
    <location>
        <begin position="135"/>
        <end position="150"/>
    </location>
</feature>
<dbReference type="SUPFAM" id="SSF57667">
    <property type="entry name" value="beta-beta-alpha zinc fingers"/>
    <property type="match status" value="1"/>
</dbReference>
<feature type="region of interest" description="Disordered" evidence="8">
    <location>
        <begin position="280"/>
        <end position="303"/>
    </location>
</feature>
<dbReference type="EMBL" id="KZ678139">
    <property type="protein sequence ID" value="PSN63583.1"/>
    <property type="molecule type" value="Genomic_DNA"/>
</dbReference>
<evidence type="ECO:0000256" key="5">
    <source>
        <dbReference type="ARBA" id="ARBA00022839"/>
    </source>
</evidence>
<comment type="subcellular location">
    <subcellularLocation>
        <location evidence="1">Nucleus</location>
    </subcellularLocation>
</comment>
<dbReference type="InterPro" id="IPR036397">
    <property type="entry name" value="RNaseH_sf"/>
</dbReference>
<dbReference type="SUPFAM" id="SSF53098">
    <property type="entry name" value="Ribonuclease H-like"/>
    <property type="match status" value="1"/>
</dbReference>
<keyword evidence="3" id="KW-0540">Nuclease</keyword>
<dbReference type="Proteomes" id="UP000240883">
    <property type="component" value="Unassembled WGS sequence"/>
</dbReference>
<dbReference type="CDD" id="cd06137">
    <property type="entry name" value="DEDDh_RNase"/>
    <property type="match status" value="1"/>
</dbReference>
<keyword evidence="7" id="KW-0862">Zinc</keyword>
<keyword evidence="7" id="KW-0479">Metal-binding</keyword>
<dbReference type="SMART" id="SM00355">
    <property type="entry name" value="ZnF_C2H2"/>
    <property type="match status" value="4"/>
</dbReference>
<evidence type="ECO:0000256" key="3">
    <source>
        <dbReference type="ARBA" id="ARBA00022722"/>
    </source>
</evidence>
<name>A0A2T2NDS7_CORCC</name>
<dbReference type="AlphaFoldDB" id="A0A2T2NDS7"/>
<evidence type="ECO:0000256" key="6">
    <source>
        <dbReference type="ARBA" id="ARBA00023242"/>
    </source>
</evidence>
<evidence type="ECO:0000256" key="7">
    <source>
        <dbReference type="PROSITE-ProRule" id="PRU00042"/>
    </source>
</evidence>
<dbReference type="Gene3D" id="3.30.160.60">
    <property type="entry name" value="Classic Zinc Finger"/>
    <property type="match status" value="1"/>
</dbReference>
<dbReference type="OrthoDB" id="16516at2759"/>
<dbReference type="Gene3D" id="3.30.420.10">
    <property type="entry name" value="Ribonuclease H-like superfamily/Ribonuclease H"/>
    <property type="match status" value="1"/>
</dbReference>
<dbReference type="InterPro" id="IPR013087">
    <property type="entry name" value="Znf_C2H2_type"/>
</dbReference>
<sequence length="602" mass="66942">MAPSKEYHCSFCTKSFSQKYSLYQHMGSHKEVLPGGYSCKRCDWTFDDSLQLENHYLQTGHDTNISASAANPPIRPIVSMPPKSSKARFLDPLPQTTKFQCVVCKEDFWSKRAHDKHREFPKPCSDGAQLLKPGPSNKSKASNAPNAPNRPKAPKARGLVPLYKDLDAAPLRRDILRYESSDNNTDANSDTAHCFVCKNNFPSQHAYNQHVLRCDAKSRQASDTKTGGGPSMTTDGDTGGKVSFPLLLVVEDWISGTNQILAEALEFAKLNAAYQASTSVGAKSKDHHDGPRNTLKNGQTSLANGKFTASKAESMQGKIMRLMLQSDISILTTGKIDVDGLEWVRIRVAKQADLNGLFEKLCHLPKHLQREYLPAPKALKSQYQAMYPPYEFCPPPDRPVFKSALDVVAISCGKIILADGRFEVVKLAAIDIVTGRVLLNHLVCTDPKVEVKDWLTVTTGMSSFKDMEAARKAGYKIFRGWRAARAALFRFVDSQTIVVGHNLRSDFDALRIIYGRAVDAAKLMEKAAEGPLSTQQLSLESLCRDLAKIKLPSHPMFGRDSLQNAFAAREICLHYLKHKDTFVKYSKEKALEYQRINPFASV</sequence>
<feature type="compositionally biased region" description="Polar residues" evidence="8">
    <location>
        <begin position="294"/>
        <end position="303"/>
    </location>
</feature>
<dbReference type="GO" id="GO:0008270">
    <property type="term" value="F:zinc ion binding"/>
    <property type="evidence" value="ECO:0007669"/>
    <property type="project" value="UniProtKB-KW"/>
</dbReference>
<keyword evidence="7" id="KW-0863">Zinc-finger</keyword>
<comment type="similarity">
    <text evidence="2">Belongs to the REXO1/REXO3 family.</text>
</comment>
<evidence type="ECO:0000256" key="4">
    <source>
        <dbReference type="ARBA" id="ARBA00022801"/>
    </source>
</evidence>
<feature type="region of interest" description="Disordered" evidence="8">
    <location>
        <begin position="117"/>
        <end position="158"/>
    </location>
</feature>
<dbReference type="GO" id="GO:0005634">
    <property type="term" value="C:nucleus"/>
    <property type="evidence" value="ECO:0007669"/>
    <property type="project" value="UniProtKB-SubCell"/>
</dbReference>
<dbReference type="InterPro" id="IPR047021">
    <property type="entry name" value="REXO1/3/4-like"/>
</dbReference>
<dbReference type="STRING" id="1448308.A0A2T2NDS7"/>
<gene>
    <name evidence="10" type="ORF">BS50DRAFT_647201</name>
</gene>
<dbReference type="PANTHER" id="PTHR12801">
    <property type="entry name" value="RNA EXONUCLEASE REXO1 / RECO3 FAMILY MEMBER-RELATED"/>
    <property type="match status" value="1"/>
</dbReference>
<reference evidence="10 11" key="1">
    <citation type="journal article" date="2018" name="Front. Microbiol.">
        <title>Genome-Wide Analysis of Corynespora cassiicola Leaf Fall Disease Putative Effectors.</title>
        <authorList>
            <person name="Lopez D."/>
            <person name="Ribeiro S."/>
            <person name="Label P."/>
            <person name="Fumanal B."/>
            <person name="Venisse J.S."/>
            <person name="Kohler A."/>
            <person name="de Oliveira R.R."/>
            <person name="Labutti K."/>
            <person name="Lipzen A."/>
            <person name="Lail K."/>
            <person name="Bauer D."/>
            <person name="Ohm R.A."/>
            <person name="Barry K.W."/>
            <person name="Spatafora J."/>
            <person name="Grigoriev I.V."/>
            <person name="Martin F.M."/>
            <person name="Pujade-Renaud V."/>
        </authorList>
    </citation>
    <scope>NUCLEOTIDE SEQUENCE [LARGE SCALE GENOMIC DNA]</scope>
    <source>
        <strain evidence="10 11">Philippines</strain>
    </source>
</reference>
<organism evidence="10 11">
    <name type="scientific">Corynespora cassiicola Philippines</name>
    <dbReference type="NCBI Taxonomy" id="1448308"/>
    <lineage>
        <taxon>Eukaryota</taxon>
        <taxon>Fungi</taxon>
        <taxon>Dikarya</taxon>
        <taxon>Ascomycota</taxon>
        <taxon>Pezizomycotina</taxon>
        <taxon>Dothideomycetes</taxon>
        <taxon>Pleosporomycetidae</taxon>
        <taxon>Pleosporales</taxon>
        <taxon>Corynesporascaceae</taxon>
        <taxon>Corynespora</taxon>
    </lineage>
</organism>
<protein>
    <recommendedName>
        <fullName evidence="9">C2H2-type domain-containing protein</fullName>
    </recommendedName>
</protein>
<accession>A0A2T2NDS7</accession>